<gene>
    <name evidence="5 6" type="primary">rpmF</name>
    <name evidence="6" type="ORF">HZB08_00790</name>
</gene>
<dbReference type="Proteomes" id="UP000808761">
    <property type="component" value="Unassembled WGS sequence"/>
</dbReference>
<dbReference type="PANTHER" id="PTHR35534:SF1">
    <property type="entry name" value="LARGE RIBOSOMAL SUBUNIT PROTEIN BL32"/>
    <property type="match status" value="1"/>
</dbReference>
<comment type="similarity">
    <text evidence="1 5">Belongs to the bacterial ribosomal protein bL32 family.</text>
</comment>
<dbReference type="SUPFAM" id="SSF57829">
    <property type="entry name" value="Zn-binding ribosomal proteins"/>
    <property type="match status" value="1"/>
</dbReference>
<dbReference type="InterPro" id="IPR002677">
    <property type="entry name" value="Ribosomal_bL32"/>
</dbReference>
<dbReference type="NCBIfam" id="TIGR01031">
    <property type="entry name" value="rpmF_bact"/>
    <property type="match status" value="1"/>
</dbReference>
<evidence type="ECO:0000256" key="2">
    <source>
        <dbReference type="ARBA" id="ARBA00022980"/>
    </source>
</evidence>
<evidence type="ECO:0000313" key="6">
    <source>
        <dbReference type="EMBL" id="MBI5078544.1"/>
    </source>
</evidence>
<dbReference type="EMBL" id="JACRKR010000037">
    <property type="protein sequence ID" value="MBI5078544.1"/>
    <property type="molecule type" value="Genomic_DNA"/>
</dbReference>
<dbReference type="GO" id="GO:0006412">
    <property type="term" value="P:translation"/>
    <property type="evidence" value="ECO:0007669"/>
    <property type="project" value="UniProtKB-UniRule"/>
</dbReference>
<protein>
    <recommendedName>
        <fullName evidence="4 5">Large ribosomal subunit protein bL32</fullName>
    </recommendedName>
</protein>
<evidence type="ECO:0000256" key="5">
    <source>
        <dbReference type="HAMAP-Rule" id="MF_00340"/>
    </source>
</evidence>
<name>A0A9D6YV01_UNCSA</name>
<dbReference type="AlphaFoldDB" id="A0A9D6YV01"/>
<comment type="caution">
    <text evidence="6">The sequence shown here is derived from an EMBL/GenBank/DDBJ whole genome shotgun (WGS) entry which is preliminary data.</text>
</comment>
<sequence>MPVPKKRHSNIRQGKRRFSNYRLKAIGLSRCPQCGAPTLPHQACPACGFYKGRSVIKIKEKKGKGKKE</sequence>
<dbReference type="GO" id="GO:0015934">
    <property type="term" value="C:large ribosomal subunit"/>
    <property type="evidence" value="ECO:0007669"/>
    <property type="project" value="InterPro"/>
</dbReference>
<dbReference type="PANTHER" id="PTHR35534">
    <property type="entry name" value="50S RIBOSOMAL PROTEIN L32"/>
    <property type="match status" value="1"/>
</dbReference>
<organism evidence="6 7">
    <name type="scientific">Candidatus Saganbacteria bacterium</name>
    <dbReference type="NCBI Taxonomy" id="2575572"/>
    <lineage>
        <taxon>Bacteria</taxon>
        <taxon>Bacillati</taxon>
        <taxon>Saganbacteria</taxon>
    </lineage>
</organism>
<evidence type="ECO:0000313" key="7">
    <source>
        <dbReference type="Proteomes" id="UP000808761"/>
    </source>
</evidence>
<dbReference type="InterPro" id="IPR011332">
    <property type="entry name" value="Ribosomal_zn-bd"/>
</dbReference>
<dbReference type="HAMAP" id="MF_00340">
    <property type="entry name" value="Ribosomal_bL32"/>
    <property type="match status" value="1"/>
</dbReference>
<dbReference type="InterPro" id="IPR044957">
    <property type="entry name" value="Ribosomal_bL32_bact"/>
</dbReference>
<dbReference type="Pfam" id="PF01783">
    <property type="entry name" value="Ribosomal_L32p"/>
    <property type="match status" value="1"/>
</dbReference>
<keyword evidence="3 5" id="KW-0687">Ribonucleoprotein</keyword>
<proteinExistence type="inferred from homology"/>
<accession>A0A9D6YV01</accession>
<evidence type="ECO:0000256" key="3">
    <source>
        <dbReference type="ARBA" id="ARBA00023274"/>
    </source>
</evidence>
<keyword evidence="2 5" id="KW-0689">Ribosomal protein</keyword>
<evidence type="ECO:0000256" key="1">
    <source>
        <dbReference type="ARBA" id="ARBA00008560"/>
    </source>
</evidence>
<reference evidence="6" key="1">
    <citation type="submission" date="2020-07" db="EMBL/GenBank/DDBJ databases">
        <title>Huge and variable diversity of episymbiotic CPR bacteria and DPANN archaea in groundwater ecosystems.</title>
        <authorList>
            <person name="He C.Y."/>
            <person name="Keren R."/>
            <person name="Whittaker M."/>
            <person name="Farag I.F."/>
            <person name="Doudna J."/>
            <person name="Cate J.H.D."/>
            <person name="Banfield J.F."/>
        </authorList>
    </citation>
    <scope>NUCLEOTIDE SEQUENCE</scope>
    <source>
        <strain evidence="6">NC_groundwater_1860_Pr3_B-0.1um_51_7</strain>
    </source>
</reference>
<evidence type="ECO:0000256" key="4">
    <source>
        <dbReference type="ARBA" id="ARBA00035178"/>
    </source>
</evidence>
<dbReference type="GO" id="GO:0003735">
    <property type="term" value="F:structural constituent of ribosome"/>
    <property type="evidence" value="ECO:0007669"/>
    <property type="project" value="InterPro"/>
</dbReference>